<reference evidence="1 2" key="1">
    <citation type="submission" date="2022-08" db="EMBL/GenBank/DDBJ databases">
        <title>Proteogenomics of the novel Dehalobacterium formicoaceticum strain EZ94 highlights a key role of methyltransferases during anaerobic dichloromethane degradation.</title>
        <authorList>
            <person name="Wasmund K."/>
        </authorList>
    </citation>
    <scope>NUCLEOTIDE SEQUENCE [LARGE SCALE GENOMIC DNA]</scope>
    <source>
        <strain evidence="1 2">EZ94</strain>
    </source>
</reference>
<gene>
    <name evidence="1" type="ORF">NVS47_01020</name>
</gene>
<keyword evidence="2" id="KW-1185">Reference proteome</keyword>
<dbReference type="Pfam" id="PF13289">
    <property type="entry name" value="SIR2_2"/>
    <property type="match status" value="1"/>
</dbReference>
<dbReference type="EMBL" id="JANPWE010000001">
    <property type="protein sequence ID" value="MCR6544110.1"/>
    <property type="molecule type" value="Genomic_DNA"/>
</dbReference>
<evidence type="ECO:0000313" key="1">
    <source>
        <dbReference type="EMBL" id="MCR6544110.1"/>
    </source>
</evidence>
<dbReference type="SUPFAM" id="SSF52467">
    <property type="entry name" value="DHS-like NAD/FAD-binding domain"/>
    <property type="match status" value="1"/>
</dbReference>
<protein>
    <submittedName>
        <fullName evidence="1">SIR2 family protein</fullName>
    </submittedName>
</protein>
<accession>A0ABT1XZR9</accession>
<evidence type="ECO:0000313" key="2">
    <source>
        <dbReference type="Proteomes" id="UP001524944"/>
    </source>
</evidence>
<dbReference type="RefSeq" id="WP_257911630.1">
    <property type="nucleotide sequence ID" value="NZ_JANPWE010000001.1"/>
</dbReference>
<comment type="caution">
    <text evidence="1">The sequence shown here is derived from an EMBL/GenBank/DDBJ whole genome shotgun (WGS) entry which is preliminary data.</text>
</comment>
<name>A0ABT1XZR9_9FIRM</name>
<dbReference type="InterPro" id="IPR029035">
    <property type="entry name" value="DHS-like_NAD/FAD-binding_dom"/>
</dbReference>
<dbReference type="Proteomes" id="UP001524944">
    <property type="component" value="Unassembled WGS sequence"/>
</dbReference>
<sequence length="318" mass="36547">MTEQIFFLGAGASREAGIPTQKELWEKIQDKYYNTGDQKIREILDFAVYLNFAEPKDKVQINTAELLTLMDLTLEQNSAMGRYGEKDLRQIREALVAVICDILEGAVKKERYGVLADFCHQLTHEDSIISLNYDTVMDHVIMDCQGAVDYGFPFELMDGGGCFSPKQDWKPILLKPHGSLNWLYCPRCNHLYLLVSSMEKDTALGMKCRRDQHPLSRVIVTPSYHKRFLVPQLHDVWRRCFEAINRAQVIYFIGYSFPPGDVHIIHLIKRAVLAGGQCPEIYVISPDSDGAVFKSCENIFSSFHYYQASFHDYFYGRM</sequence>
<proteinExistence type="predicted"/>
<organism evidence="1 2">
    <name type="scientific">Dehalobacterium formicoaceticum</name>
    <dbReference type="NCBI Taxonomy" id="51515"/>
    <lineage>
        <taxon>Bacteria</taxon>
        <taxon>Bacillati</taxon>
        <taxon>Bacillota</taxon>
        <taxon>Clostridia</taxon>
        <taxon>Eubacteriales</taxon>
        <taxon>Peptococcaceae</taxon>
        <taxon>Dehalobacterium</taxon>
    </lineage>
</organism>